<evidence type="ECO:0000313" key="2">
    <source>
        <dbReference type="Proteomes" id="UP000007797"/>
    </source>
</evidence>
<accession>F4Q4Z9</accession>
<dbReference type="KEGG" id="dfa:DFA_08087"/>
<protein>
    <recommendedName>
        <fullName evidence="3">Ankyrin repeat-containing protein</fullName>
    </recommendedName>
</protein>
<name>F4Q4Z9_CACFS</name>
<dbReference type="RefSeq" id="XP_004355589.1">
    <property type="nucleotide sequence ID" value="XM_004355536.1"/>
</dbReference>
<dbReference type="SUPFAM" id="SSF48403">
    <property type="entry name" value="Ankyrin repeat"/>
    <property type="match status" value="2"/>
</dbReference>
<organism evidence="1 2">
    <name type="scientific">Cavenderia fasciculata</name>
    <name type="common">Slime mold</name>
    <name type="synonym">Dictyostelium fasciculatum</name>
    <dbReference type="NCBI Taxonomy" id="261658"/>
    <lineage>
        <taxon>Eukaryota</taxon>
        <taxon>Amoebozoa</taxon>
        <taxon>Evosea</taxon>
        <taxon>Eumycetozoa</taxon>
        <taxon>Dictyostelia</taxon>
        <taxon>Acytosteliales</taxon>
        <taxon>Cavenderiaceae</taxon>
        <taxon>Cavenderia</taxon>
    </lineage>
</organism>
<keyword evidence="2" id="KW-1185">Reference proteome</keyword>
<dbReference type="GeneID" id="14869689"/>
<dbReference type="Proteomes" id="UP000007797">
    <property type="component" value="Unassembled WGS sequence"/>
</dbReference>
<proteinExistence type="predicted"/>
<evidence type="ECO:0008006" key="3">
    <source>
        <dbReference type="Google" id="ProtNLM"/>
    </source>
</evidence>
<dbReference type="InterPro" id="IPR036770">
    <property type="entry name" value="Ankyrin_rpt-contain_sf"/>
</dbReference>
<dbReference type="PANTHER" id="PTHR46586">
    <property type="entry name" value="ANKYRIN REPEAT-CONTAINING PROTEIN"/>
    <property type="match status" value="1"/>
</dbReference>
<dbReference type="Gene3D" id="1.25.40.20">
    <property type="entry name" value="Ankyrin repeat-containing domain"/>
    <property type="match status" value="2"/>
</dbReference>
<sequence length="782" mass="90223">MNMSIGIPSHEEIKQRLFEKRKQMRLLDKAIRMNIDESFKSILTNKYIRKRIIQYVQTINKLYNHGISIPYNTVDTFEWLVDQYFNKKASASLLVYKIQKNIGHIRLPTFVGFQMMVNLDLCLYKQIYLHFQDRLLEYPYLMDSAANKGRSDIVDFLIDKRAPFTSHAIENACCNGYIGIADKLLNCDYIKPEWMPSTRGYDGAAQNGHLDVLKYLDHSSRIVQPIETTTQCIDQACKNNREDVVRYLMETRTEGFTRHAIIRTVECGNLPLYHHLRQNMASLSHNHFDSSEILGAVIIAAENGHVEMVKHMFGTIVQQKDLEYPIDTHKLRQAVVRASPDPRILLEYMIKNGVLTEYSLVEDDDLIAVASKYCGLGMVKYLVNINRNRRIRQNILIQVCDQQPCALDVIEYLFQECQEPRRNPENSYRTVIMSVIRYDNIELFQLMQRYPPMLDVATNVTDDYTMQTAISGKYRIVELLLDHFKNDEIRFNAIVSKMAYSPVTELAKRMVTDHRLKPSLIALRTAVIKNNTELLQFYIDTMQNNPESHEKIDNYIVSTLLCDAAERDRVAVVKLLHEKFGIRQLKPVALDGIAYRGRVDLMDFLLSNTKQDAVKVTSSTLLEAVKSSRLDMFFQNAKGRSTVPKNYFGGAASQGNLGIIRQLQHLVPDIQEYDSFLITSLLVAKTDVPMLTLFQNNINYTDVLRQCCKHENLTFLKTYLLDKPEFNHRAILLEAIQTKNLDIVKTIVAAVPPRSILAVHEQRSKWETPTIEKYLSLHKSAK</sequence>
<dbReference type="PANTHER" id="PTHR46586:SF3">
    <property type="entry name" value="ANKYRIN REPEAT-CONTAINING PROTEIN"/>
    <property type="match status" value="1"/>
</dbReference>
<dbReference type="AlphaFoldDB" id="F4Q4Z9"/>
<dbReference type="OrthoDB" id="76773at2759"/>
<dbReference type="InterPro" id="IPR052050">
    <property type="entry name" value="SecEffector_AnkRepeat"/>
</dbReference>
<reference evidence="2" key="1">
    <citation type="journal article" date="2011" name="Genome Res.">
        <title>Phylogeny-wide analysis of social amoeba genomes highlights ancient origins for complex intercellular communication.</title>
        <authorList>
            <person name="Heidel A.J."/>
            <person name="Lawal H.M."/>
            <person name="Felder M."/>
            <person name="Schilde C."/>
            <person name="Helps N.R."/>
            <person name="Tunggal B."/>
            <person name="Rivero F."/>
            <person name="John U."/>
            <person name="Schleicher M."/>
            <person name="Eichinger L."/>
            <person name="Platzer M."/>
            <person name="Noegel A.A."/>
            <person name="Schaap P."/>
            <person name="Gloeckner G."/>
        </authorList>
    </citation>
    <scope>NUCLEOTIDE SEQUENCE [LARGE SCALE GENOMIC DNA]</scope>
    <source>
        <strain evidence="2">SH3</strain>
    </source>
</reference>
<dbReference type="EMBL" id="GL883021">
    <property type="protein sequence ID" value="EGG17105.1"/>
    <property type="molecule type" value="Genomic_DNA"/>
</dbReference>
<evidence type="ECO:0000313" key="1">
    <source>
        <dbReference type="EMBL" id="EGG17105.1"/>
    </source>
</evidence>
<gene>
    <name evidence="1" type="ORF">DFA_08087</name>
</gene>